<proteinExistence type="inferred from homology"/>
<evidence type="ECO:0000313" key="5">
    <source>
        <dbReference type="EMBL" id="KAH0563471.1"/>
    </source>
</evidence>
<evidence type="ECO:0000256" key="4">
    <source>
        <dbReference type="SAM" id="MobiDB-lite"/>
    </source>
</evidence>
<dbReference type="PANTHER" id="PTHR33620">
    <property type="entry name" value="UREASE ACCESSORY PROTEIN F"/>
    <property type="match status" value="1"/>
</dbReference>
<dbReference type="InterPro" id="IPR038277">
    <property type="entry name" value="UreF_sf"/>
</dbReference>
<dbReference type="GO" id="GO:0016151">
    <property type="term" value="F:nickel cation binding"/>
    <property type="evidence" value="ECO:0007669"/>
    <property type="project" value="InterPro"/>
</dbReference>
<evidence type="ECO:0008006" key="7">
    <source>
        <dbReference type="Google" id="ProtNLM"/>
    </source>
</evidence>
<comment type="similarity">
    <text evidence="3">Belongs to the UreF family.</text>
</comment>
<evidence type="ECO:0000313" key="6">
    <source>
        <dbReference type="Proteomes" id="UP000750711"/>
    </source>
</evidence>
<comment type="caution">
    <text evidence="5">The sequence shown here is derived from an EMBL/GenBank/DDBJ whole genome shotgun (WGS) entry which is preliminary data.</text>
</comment>
<keyword evidence="2" id="KW-0143">Chaperone</keyword>
<feature type="region of interest" description="Disordered" evidence="4">
    <location>
        <begin position="1"/>
        <end position="29"/>
    </location>
</feature>
<keyword evidence="6" id="KW-1185">Reference proteome</keyword>
<organism evidence="5 6">
    <name type="scientific">Trichoglossum hirsutum</name>
    <dbReference type="NCBI Taxonomy" id="265104"/>
    <lineage>
        <taxon>Eukaryota</taxon>
        <taxon>Fungi</taxon>
        <taxon>Dikarya</taxon>
        <taxon>Ascomycota</taxon>
        <taxon>Pezizomycotina</taxon>
        <taxon>Geoglossomycetes</taxon>
        <taxon>Geoglossales</taxon>
        <taxon>Geoglossaceae</taxon>
        <taxon>Trichoglossum</taxon>
    </lineage>
</organism>
<accession>A0A9P8LFX0</accession>
<reference evidence="5" key="1">
    <citation type="submission" date="2021-03" db="EMBL/GenBank/DDBJ databases">
        <title>Comparative genomics and phylogenomic investigation of the class Geoglossomycetes provide insights into ecological specialization and systematics.</title>
        <authorList>
            <person name="Melie T."/>
            <person name="Pirro S."/>
            <person name="Miller A.N."/>
            <person name="Quandt A."/>
        </authorList>
    </citation>
    <scope>NUCLEOTIDE SEQUENCE</scope>
    <source>
        <strain evidence="5">CAQ_001_2017</strain>
    </source>
</reference>
<sequence>MEEIGEASTASRITKTRSMIDEEADPQTLRNEIADLEKRLRDAKAALKQKTVTPSESKDEDLTDTKTVHDASDDKEGGSPAMGTAVRKHTSLLRSPRGETEETTPPTTLDPTQHAMLLLSDSALPLGSFAFSSGLESYLAHRRAVGGSSRSSSSEVVERFVELSLSSVAASALPYVLAGFRDPGQLRALDEAFDASTACSVARRASATMGRGLLTVWERAFRGAEEEEEEEEKEGGARAALDAFRAAMRAPPPTDGGPVLPSAHLPALWGCVARAMGLALAQAAYVFLFGHARALLSAGVRANVVGPYQAHAVLAAAWLRGSVRSAVENAWDVAVEDAGQSVPVLDLYQGRHELLYSRIFNS</sequence>
<dbReference type="PANTHER" id="PTHR33620:SF1">
    <property type="entry name" value="UREASE ACCESSORY PROTEIN F"/>
    <property type="match status" value="1"/>
</dbReference>
<evidence type="ECO:0000256" key="3">
    <source>
        <dbReference type="ARBA" id="ARBA00046339"/>
    </source>
</evidence>
<dbReference type="Gene3D" id="1.10.4190.10">
    <property type="entry name" value="Urease accessory protein UreF"/>
    <property type="match status" value="1"/>
</dbReference>
<evidence type="ECO:0000256" key="1">
    <source>
        <dbReference type="ARBA" id="ARBA00022988"/>
    </source>
</evidence>
<dbReference type="Proteomes" id="UP000750711">
    <property type="component" value="Unassembled WGS sequence"/>
</dbReference>
<dbReference type="InterPro" id="IPR002639">
    <property type="entry name" value="UreF"/>
</dbReference>
<gene>
    <name evidence="5" type="ORF">GP486_001955</name>
</gene>
<keyword evidence="1" id="KW-0996">Nickel insertion</keyword>
<evidence type="ECO:0000256" key="2">
    <source>
        <dbReference type="ARBA" id="ARBA00023186"/>
    </source>
</evidence>
<protein>
    <recommendedName>
        <fullName evidence="7">Urease accessory protein UreF</fullName>
    </recommendedName>
</protein>
<dbReference type="AlphaFoldDB" id="A0A9P8LFX0"/>
<dbReference type="Pfam" id="PF01730">
    <property type="entry name" value="UreF"/>
    <property type="match status" value="1"/>
</dbReference>
<feature type="compositionally biased region" description="Basic and acidic residues" evidence="4">
    <location>
        <begin position="63"/>
        <end position="77"/>
    </location>
</feature>
<dbReference type="EMBL" id="JAGHQM010000198">
    <property type="protein sequence ID" value="KAH0563471.1"/>
    <property type="molecule type" value="Genomic_DNA"/>
</dbReference>
<feature type="compositionally biased region" description="Polar residues" evidence="4">
    <location>
        <begin position="8"/>
        <end position="17"/>
    </location>
</feature>
<feature type="region of interest" description="Disordered" evidence="4">
    <location>
        <begin position="45"/>
        <end position="110"/>
    </location>
</feature>
<dbReference type="HAMAP" id="MF_01385">
    <property type="entry name" value="UreF"/>
    <property type="match status" value="1"/>
</dbReference>
<name>A0A9P8LFX0_9PEZI</name>